<feature type="region of interest" description="Disordered" evidence="1">
    <location>
        <begin position="298"/>
        <end position="322"/>
    </location>
</feature>
<dbReference type="Proteomes" id="UP001396898">
    <property type="component" value="Unassembled WGS sequence"/>
</dbReference>
<evidence type="ECO:0000313" key="2">
    <source>
        <dbReference type="EMBL" id="KAK8006373.1"/>
    </source>
</evidence>
<feature type="region of interest" description="Disordered" evidence="1">
    <location>
        <begin position="666"/>
        <end position="700"/>
    </location>
</feature>
<keyword evidence="3" id="KW-1185">Reference proteome</keyword>
<feature type="compositionally biased region" description="Polar residues" evidence="1">
    <location>
        <begin position="556"/>
        <end position="573"/>
    </location>
</feature>
<evidence type="ECO:0000313" key="3">
    <source>
        <dbReference type="Proteomes" id="UP001396898"/>
    </source>
</evidence>
<protein>
    <submittedName>
        <fullName evidence="2">Uncharacterized protein</fullName>
    </submittedName>
</protein>
<feature type="region of interest" description="Disordered" evidence="1">
    <location>
        <begin position="196"/>
        <end position="217"/>
    </location>
</feature>
<reference evidence="2 3" key="1">
    <citation type="submission" date="2023-01" db="EMBL/GenBank/DDBJ databases">
        <title>Analysis of 21 Apiospora genomes using comparative genomics revels a genus with tremendous synthesis potential of carbohydrate active enzymes and secondary metabolites.</title>
        <authorList>
            <person name="Sorensen T."/>
        </authorList>
    </citation>
    <scope>NUCLEOTIDE SEQUENCE [LARGE SCALE GENOMIC DNA]</scope>
    <source>
        <strain evidence="2 3">CBS 20057</strain>
    </source>
</reference>
<feature type="region of interest" description="Disordered" evidence="1">
    <location>
        <begin position="504"/>
        <end position="617"/>
    </location>
</feature>
<feature type="compositionally biased region" description="Low complexity" evidence="1">
    <location>
        <begin position="298"/>
        <end position="311"/>
    </location>
</feature>
<evidence type="ECO:0000256" key="1">
    <source>
        <dbReference type="SAM" id="MobiDB-lite"/>
    </source>
</evidence>
<gene>
    <name evidence="2" type="ORF">PG991_012670</name>
</gene>
<proteinExistence type="predicted"/>
<accession>A0ABR1RAI4</accession>
<sequence>MASQKAHVRATSSPISRHVRRDVYQRVVPGCSKGEYDGERPVLISNTMLQAYNKMRGPVPDHSPEDPLFEWIHLREDISAKDGKLPPSHNKKRDILRMLRKVDETLSEGNAAGDSPREAVFEINRPAASDHHISAPPHHDFSTHVLTACCADFEFESDDSDDEESSVPHGRISPCTFLAWSKGCRPWDVDRLKVPIEESQSRQRPPTPDLVDTPPYPPRPFRYPGWAVERQICESTGCELSPCYAVPPSPSLMYEPEGIDVVRAHDPTAFAGRYSRMDPEAGKALHKLVLYYRPNAPSGVGSDSGGTSDPGAVTADGGDEEYSHSKIEALLNSPSARPPHTPAPGLPIAPHLAGHLSKTYATIAANEAQVQDLTQTQRHQAARIQGLLEERGHLAAAVGMIQSRRQRQPGKSMMQQLQKQQVAAMKTPEEKNRERRIRKHVAAHIADVQYKSIEAADALGQERMNQETNDASIVRLQGEIVVLCNEVGLKSPAEVYDELAAGNGHDDAATQTPRHYYPGNDIKGHEQNVQEAGASQARVNRDNAQSGTFPAMPRQQIITTITPRSKSTQTPRQHVSPSPAPAPARVPSPFALRGAFSPPREQQTPHNGGEFEDDPLPRLRSQYLEIMRRTNSSSDGLSRTTTGHPGHGLAIFGNDDGNQSSGYGAALQASPTTQNSRLRVYGGGADPSPYEADVEGEGEGEFDEAEYLAVERMLESTEAFLERLQKKH</sequence>
<comment type="caution">
    <text evidence="2">The sequence shown here is derived from an EMBL/GenBank/DDBJ whole genome shotgun (WGS) entry which is preliminary data.</text>
</comment>
<organism evidence="2 3">
    <name type="scientific">Apiospora marii</name>
    <dbReference type="NCBI Taxonomy" id="335849"/>
    <lineage>
        <taxon>Eukaryota</taxon>
        <taxon>Fungi</taxon>
        <taxon>Dikarya</taxon>
        <taxon>Ascomycota</taxon>
        <taxon>Pezizomycotina</taxon>
        <taxon>Sordariomycetes</taxon>
        <taxon>Xylariomycetidae</taxon>
        <taxon>Amphisphaeriales</taxon>
        <taxon>Apiosporaceae</taxon>
        <taxon>Apiospora</taxon>
    </lineage>
</organism>
<name>A0ABR1RAI4_9PEZI</name>
<dbReference type="EMBL" id="JAQQWI010000017">
    <property type="protein sequence ID" value="KAK8006373.1"/>
    <property type="molecule type" value="Genomic_DNA"/>
</dbReference>